<dbReference type="EMBL" id="JAICCE010000001">
    <property type="protein sequence ID" value="KAG9282807.1"/>
    <property type="molecule type" value="Genomic_DNA"/>
</dbReference>
<keyword evidence="7 17" id="KW-1133">Transmembrane helix</keyword>
<feature type="coiled-coil region" evidence="15">
    <location>
        <begin position="3018"/>
        <end position="3045"/>
    </location>
</feature>
<dbReference type="OrthoDB" id="18853at2759"/>
<dbReference type="InterPro" id="IPR036872">
    <property type="entry name" value="CH_dom_sf"/>
</dbReference>
<comment type="similarity">
    <text evidence="2">Belongs to the nesprin family.</text>
</comment>
<dbReference type="InterPro" id="IPR056887">
    <property type="entry name" value="SYNE1/2_dom"/>
</dbReference>
<evidence type="ECO:0000256" key="14">
    <source>
        <dbReference type="PROSITE-ProRule" id="PRU00385"/>
    </source>
</evidence>
<feature type="domain" description="Calponin-homology (CH)" evidence="18">
    <location>
        <begin position="188"/>
        <end position="294"/>
    </location>
</feature>
<dbReference type="FunFam" id="1.20.58.60:FF:000126">
    <property type="entry name" value="Spectrin repeat containing, nuclear envelope 1a"/>
    <property type="match status" value="1"/>
</dbReference>
<dbReference type="Pfam" id="PF00307">
    <property type="entry name" value="CH"/>
    <property type="match status" value="2"/>
</dbReference>
<dbReference type="SUPFAM" id="SSF46966">
    <property type="entry name" value="Spectrin repeat"/>
    <property type="match status" value="12"/>
</dbReference>
<feature type="transmembrane region" description="Helical" evidence="17">
    <location>
        <begin position="7343"/>
        <end position="7363"/>
    </location>
</feature>
<feature type="region of interest" description="Disordered" evidence="16">
    <location>
        <begin position="984"/>
        <end position="1047"/>
    </location>
</feature>
<evidence type="ECO:0000256" key="17">
    <source>
        <dbReference type="SAM" id="Phobius"/>
    </source>
</evidence>
<feature type="coiled-coil region" evidence="15">
    <location>
        <begin position="6236"/>
        <end position="6266"/>
    </location>
</feature>
<organism evidence="20 21">
    <name type="scientific">Astyanax mexicanus</name>
    <name type="common">Blind cave fish</name>
    <name type="synonym">Astyanax fasciatus mexicanus</name>
    <dbReference type="NCBI Taxonomy" id="7994"/>
    <lineage>
        <taxon>Eukaryota</taxon>
        <taxon>Metazoa</taxon>
        <taxon>Chordata</taxon>
        <taxon>Craniata</taxon>
        <taxon>Vertebrata</taxon>
        <taxon>Euteleostomi</taxon>
        <taxon>Actinopterygii</taxon>
        <taxon>Neopterygii</taxon>
        <taxon>Teleostei</taxon>
        <taxon>Ostariophysi</taxon>
        <taxon>Characiformes</taxon>
        <taxon>Characoidei</taxon>
        <taxon>Acestrorhamphidae</taxon>
        <taxon>Acestrorhamphinae</taxon>
        <taxon>Astyanax</taxon>
    </lineage>
</organism>
<dbReference type="InterPro" id="IPR001589">
    <property type="entry name" value="Actinin_actin-bd_CS"/>
</dbReference>
<dbReference type="SMART" id="SM01249">
    <property type="entry name" value="KASH"/>
    <property type="match status" value="1"/>
</dbReference>
<evidence type="ECO:0000256" key="5">
    <source>
        <dbReference type="ARBA" id="ARBA00022692"/>
    </source>
</evidence>
<comment type="subcellular location">
    <subcellularLocation>
        <location evidence="1">Cytoplasm</location>
        <location evidence="1">Cytoskeleton</location>
    </subcellularLocation>
    <subcellularLocation>
        <location evidence="13">Nucleus outer membrane</location>
        <topology evidence="13">Single-pass type IV membrane protein</topology>
    </subcellularLocation>
</comment>
<evidence type="ECO:0000259" key="19">
    <source>
        <dbReference type="PROSITE" id="PS51049"/>
    </source>
</evidence>
<evidence type="ECO:0000256" key="9">
    <source>
        <dbReference type="ARBA" id="ARBA00023136"/>
    </source>
</evidence>
<keyword evidence="8 15" id="KW-0175">Coiled coil</keyword>
<feature type="region of interest" description="Disordered" evidence="16">
    <location>
        <begin position="4629"/>
        <end position="4664"/>
    </location>
</feature>
<feature type="compositionally biased region" description="Basic and acidic residues" evidence="16">
    <location>
        <begin position="2216"/>
        <end position="2226"/>
    </location>
</feature>
<feature type="compositionally biased region" description="Polar residues" evidence="16">
    <location>
        <begin position="5223"/>
        <end position="5240"/>
    </location>
</feature>
<feature type="region of interest" description="Disordered" evidence="16">
    <location>
        <begin position="5213"/>
        <end position="5240"/>
    </location>
</feature>
<feature type="compositionally biased region" description="Polar residues" evidence="16">
    <location>
        <begin position="2239"/>
        <end position="2255"/>
    </location>
</feature>
<dbReference type="InterPro" id="IPR002017">
    <property type="entry name" value="Spectrin_repeat"/>
</dbReference>
<feature type="region of interest" description="Disordered" evidence="16">
    <location>
        <begin position="2211"/>
        <end position="2255"/>
    </location>
</feature>
<evidence type="ECO:0000256" key="3">
    <source>
        <dbReference type="ARBA" id="ARBA00022490"/>
    </source>
</evidence>
<dbReference type="PANTHER" id="PTHR14514:SF4">
    <property type="entry name" value="NESPRIN-2"/>
    <property type="match status" value="1"/>
</dbReference>
<dbReference type="FunFam" id="1.10.418.10:FF:000057">
    <property type="entry name" value="Calmin"/>
    <property type="match status" value="1"/>
</dbReference>
<feature type="region of interest" description="Disordered" evidence="16">
    <location>
        <begin position="6910"/>
        <end position="6932"/>
    </location>
</feature>
<proteinExistence type="inferred from homology"/>
<evidence type="ECO:0000256" key="10">
    <source>
        <dbReference type="ARBA" id="ARBA00023203"/>
    </source>
</evidence>
<feature type="compositionally biased region" description="Basic and acidic residues" evidence="16">
    <location>
        <begin position="4874"/>
        <end position="4883"/>
    </location>
</feature>
<dbReference type="GO" id="GO:0005856">
    <property type="term" value="C:cytoskeleton"/>
    <property type="evidence" value="ECO:0007669"/>
    <property type="project" value="UniProtKB-SubCell"/>
</dbReference>
<feature type="compositionally biased region" description="Polar residues" evidence="16">
    <location>
        <begin position="2315"/>
        <end position="2337"/>
    </location>
</feature>
<feature type="compositionally biased region" description="Basic and acidic residues" evidence="16">
    <location>
        <begin position="2733"/>
        <end position="2750"/>
    </location>
</feature>
<feature type="compositionally biased region" description="Polar residues" evidence="16">
    <location>
        <begin position="2281"/>
        <end position="2298"/>
    </location>
</feature>
<evidence type="ECO:0000256" key="7">
    <source>
        <dbReference type="ARBA" id="ARBA00022989"/>
    </source>
</evidence>
<evidence type="ECO:0000256" key="6">
    <source>
        <dbReference type="ARBA" id="ARBA00022737"/>
    </source>
</evidence>
<evidence type="ECO:0000313" key="20">
    <source>
        <dbReference type="EMBL" id="KAG9282807.1"/>
    </source>
</evidence>
<feature type="compositionally biased region" description="Basic and acidic residues" evidence="16">
    <location>
        <begin position="2566"/>
        <end position="2578"/>
    </location>
</feature>
<dbReference type="CDD" id="cd00176">
    <property type="entry name" value="SPEC"/>
    <property type="match status" value="4"/>
</dbReference>
<feature type="coiled-coil region" evidence="15">
    <location>
        <begin position="5998"/>
        <end position="6032"/>
    </location>
</feature>
<evidence type="ECO:0000256" key="13">
    <source>
        <dbReference type="ARBA" id="ARBA00046312"/>
    </source>
</evidence>
<evidence type="ECO:0000256" key="16">
    <source>
        <dbReference type="SAM" id="MobiDB-lite"/>
    </source>
</evidence>
<evidence type="ECO:0000256" key="2">
    <source>
        <dbReference type="ARBA" id="ARBA00008619"/>
    </source>
</evidence>
<evidence type="ECO:0000256" key="15">
    <source>
        <dbReference type="SAM" id="Coils"/>
    </source>
</evidence>
<evidence type="ECO:0000256" key="11">
    <source>
        <dbReference type="ARBA" id="ARBA00023212"/>
    </source>
</evidence>
<feature type="region of interest" description="Disordered" evidence="16">
    <location>
        <begin position="7288"/>
        <end position="7311"/>
    </location>
</feature>
<dbReference type="InterPro" id="IPR001715">
    <property type="entry name" value="CH_dom"/>
</dbReference>
<feature type="region of interest" description="Disordered" evidence="16">
    <location>
        <begin position="2626"/>
        <end position="2648"/>
    </location>
</feature>
<feature type="region of interest" description="Disordered" evidence="16">
    <location>
        <begin position="4531"/>
        <end position="4559"/>
    </location>
</feature>
<dbReference type="Pfam" id="PF25034">
    <property type="entry name" value="Spectrin_SYNE1"/>
    <property type="match status" value="1"/>
</dbReference>
<feature type="compositionally biased region" description="Polar residues" evidence="16">
    <location>
        <begin position="2583"/>
        <end position="2609"/>
    </location>
</feature>
<feature type="compositionally biased region" description="Basic and acidic residues" evidence="16">
    <location>
        <begin position="2153"/>
        <end position="2169"/>
    </location>
</feature>
<keyword evidence="4" id="KW-0597">Phosphoprotein</keyword>
<dbReference type="PROSITE" id="PS50021">
    <property type="entry name" value="CH"/>
    <property type="match status" value="2"/>
</dbReference>
<evidence type="ECO:0000259" key="18">
    <source>
        <dbReference type="PROSITE" id="PS50021"/>
    </source>
</evidence>
<feature type="region of interest" description="Disordered" evidence="16">
    <location>
        <begin position="4773"/>
        <end position="4814"/>
    </location>
</feature>
<feature type="coiled-coil region" evidence="15">
    <location>
        <begin position="3374"/>
        <end position="3408"/>
    </location>
</feature>
<name>A0A8T2MH75_ASTMX</name>
<feature type="region of interest" description="Disordered" evidence="16">
    <location>
        <begin position="4702"/>
        <end position="4731"/>
    </location>
</feature>
<feature type="compositionally biased region" description="Basic and acidic residues" evidence="16">
    <location>
        <begin position="995"/>
        <end position="1005"/>
    </location>
</feature>
<dbReference type="InterPro" id="IPR012315">
    <property type="entry name" value="KASH"/>
</dbReference>
<accession>A0A8T2MH75</accession>
<dbReference type="InterPro" id="IPR018159">
    <property type="entry name" value="Spectrin/alpha-actinin"/>
</dbReference>
<feature type="compositionally biased region" description="Polar residues" evidence="16">
    <location>
        <begin position="1397"/>
        <end position="1419"/>
    </location>
</feature>
<dbReference type="SMART" id="SM00033">
    <property type="entry name" value="CH"/>
    <property type="match status" value="2"/>
</dbReference>
<keyword evidence="3" id="KW-0963">Cytoplasm</keyword>
<feature type="region of interest" description="Disordered" evidence="16">
    <location>
        <begin position="2103"/>
        <end position="2177"/>
    </location>
</feature>
<feature type="region of interest" description="Disordered" evidence="16">
    <location>
        <begin position="2720"/>
        <end position="2752"/>
    </location>
</feature>
<feature type="compositionally biased region" description="Polar residues" evidence="16">
    <location>
        <begin position="4859"/>
        <end position="4871"/>
    </location>
</feature>
<dbReference type="FunFam" id="1.20.58.60:FF:000157">
    <property type="entry name" value="Nesprin-1 isoform 1"/>
    <property type="match status" value="1"/>
</dbReference>
<keyword evidence="5 14" id="KW-0812">Transmembrane</keyword>
<dbReference type="Pfam" id="PF00435">
    <property type="entry name" value="Spectrin"/>
    <property type="match status" value="2"/>
</dbReference>
<dbReference type="GO" id="GO:0003779">
    <property type="term" value="F:actin binding"/>
    <property type="evidence" value="ECO:0007669"/>
    <property type="project" value="UniProtKB-KW"/>
</dbReference>
<dbReference type="PANTHER" id="PTHR14514">
    <property type="entry name" value="PKA ANCHORING PROTEIN"/>
    <property type="match status" value="1"/>
</dbReference>
<dbReference type="SMART" id="SM00150">
    <property type="entry name" value="SPEC"/>
    <property type="match status" value="10"/>
</dbReference>
<keyword evidence="11" id="KW-0206">Cytoskeleton</keyword>
<gene>
    <name evidence="20" type="primary">SYNE2</name>
    <name evidence="20" type="ORF">AMEX_G1504</name>
</gene>
<feature type="compositionally biased region" description="Basic and acidic residues" evidence="16">
    <location>
        <begin position="4535"/>
        <end position="4553"/>
    </location>
</feature>
<feature type="domain" description="KASH" evidence="19">
    <location>
        <begin position="7334"/>
        <end position="7393"/>
    </location>
</feature>
<keyword evidence="12" id="KW-0539">Nucleus</keyword>
<feature type="region of interest" description="Disordered" evidence="16">
    <location>
        <begin position="2315"/>
        <end position="2338"/>
    </location>
</feature>
<comment type="caution">
    <text evidence="20">The sequence shown here is derived from an EMBL/GenBank/DDBJ whole genome shotgun (WGS) entry which is preliminary data.</text>
</comment>
<sequence>MASAGDPDAAIGDARAFPLDIDDVKLLLQVEQEQVQKRTFTNWINAQLSKRNSPSLVQDLFADLSDGTRLLDLLEVMSGQRLKREKGHGVFQQRGNVETALNFLKNKSIKLVNINIPDIMEGKPRIILGLIWTIILDCHIEELASTLSFGSRSSSLESLSSQDSAPGSPVRGSPVPRRVSPLHARFRLSAKKALLLWVRDQCRNVGCSVSVKDFKSSWRSGVAFLAVLCSLRPDLVDLSLTETRSNLQNLEEAFCIAQQELGIPRLLEPDDIDISNPDEKSIMTYVAQFLQYSNDMPSAEDDLEASHSQKVSEMTCWLQRAYKDMLDMWSSTEGEGYAERYQAFQTFVESFYEQRRPVMSMLSAMKRSAKISEEQLALRKAWDLMEERLLQYRSELDEALPAPLHTVAKWLQNMEVVLSEEHTDSEDHKRSSREARDKQEKLKVLLGDMSWHLDTLHQFHNTEDDGGVRVPAEKLDEMKRRFTNARVTAKYHGIKLEYKEQWHHVQELLGSLKSKLKSWRAPYTSQEAVLSLMEDWHDTMNTQGLVSNLKAAIHTLKQTANTYTSKAALAEDAGAVSRQVKEAEREAEVSAEAAFAVRETLERVLAEWESYRDCSHSLQLFLEGQSQTTGTEQASCSLSEWSSCQARLNNAGNFLTEVTDCSTSYAVADELSRLNIKWADFIKRTKFTVDPKQSSSTAPCAPAAQMLLQEAGWTLREAVEVSSGTLRTYRTRLQMMMKRLREMDLGSLSPSPGFSEEALQKLKNVLPEVRETLSRVEQTCEGLQKGASLLEGRLAELDHWSTEALEVCQQLKEWQHKHQRPHPRVKSLISRGLQLEGQVVTESQDLQSLLENVQKSSAQPYLSISALQDRVKHTVKRCQETIEELSCLGVKREGLSEDGQPPPKVIVRAYSTPEAQTGTFQKHEAQACRVHQERLTQPQSQQISSCSQVQKLQLKAKPATQPNSLSLADPLKQPDIVRNKDVLLKQTRAMPSSPLRKESQTETETHPGSSVSSASSSQNVCSFQLMTSQQQKHSDTQSKAKPQTQTTTLHLHHGLVDKPQRLPQSLEASRPHVRASPQAQAELHTQSDTPTHTQLNILPQTPKHAQAQLKTPSPSTRQKHRGQGKTAGSAHVPGQTEVYSKAQAMARSRMERAKQHLHQHIEEVITIFSSRVISEEQAKRKKGALRLLRPAVLEEFLEAVEAVGAFCSEAQLRDMEHLSLSVRAQWEVVRLAIESFLPDLWREVQQRDPETEAVLKSELDTNTETPACVPDQVCSEKACSLIAEPRERLEALHVLSDKLRPSAGSCLATTHLRERRSKLENVQYHITPTSSTVLLQHSRGEQTQDNTLLRETELPAYQPLSQVHSQGIVQANSTEAKQTPDTTVIHISQTQEEEANEGTTSQEAHSSHSTSYSEALRQQLQKNSERLRTEFPTSFGPSHASLSAHLQELQTLKQQTEALWSEVELQSSALMEESERTLLIQQWTGQQISFQSRMKSLESALELLEPVDVHLKLISDKLNQLLQKPLDITGFVLTDSTALKGDIKLLGEHIQRELRILTDAESKAANSTSSAGLTETELMQHTIQTCSHRLQQLKDHLGRAQTALEALEHLLPVLHQLDVELSTTPGTSVLPTSIKQRLQEAREEAVYLDRMLEDAGMRVTVDNKTGSCQEVVSTLFKSTAEMKVGAQGKEEEEQRERMLGRKEKALKAALREVQGMMERQGLKEPTLPALQHRLRCLADIESKLTALRSDIQSIQDASPHRHDLEAQWNKTHTAVNESREECLSLTELLKRFQNCRSRLGGTLQRAEQTISDQASYMGRDNLQRLLTQVTDIKLELSALGDGVEEFRAVCRQLQSQMRKISDCPDAPFESEADALMDRWLDVSERTDCRLDSLQVGLSFWDKLLLLAREVDSWTTCKLLTLAQSQPFQTEEEIAAVQDELRVQEDNVAHFHRMSAEIQELLQSTELPLELQVIESQLIKRMEEVKELFSETSDVFRELGAAKAQVAASMTECMSSIRKIKYALSALTASGSPQFFQNIQRLSEQLHAKAELVEAVLHQLALLASVASPESLQTLTEDGERLQESLCEAEEMIMLLREHAESLSKTQAREAEDKDTVELNFKDSTVQRTQDAPLPIQPNLSDPQRPPGKSLASYHEREESPTESSDHDDVLTESTGTVTSGRRVVDVLDTDTQITQTNTEENLKGLLVATTEDSTEESMKGQIREEPYVAPSSNKDQKPQYLTTDSATSSLQQSHNAPENIVMESIDSDVSTPNQEKQVLVSGDSTSQEDASECTSFPMSPNDEAMKSGANNVQYKEAPQSTADCTASQRETESSTYEPTPKKVAKIILDTGANTAFDDDITFRQGNESKFPHDSASEICRPEVDFMVSDSDKSISWNPGSTKVFTIVLDVDQPVLKPDKPVESPEAANVHKFCSRTVPLYTDFAKPMDSKSEQTKCSETWSQKHSLDNLEGMQSVLPEAVEPGQAENVCTQQLQIPAQITVTSSSGEDDVLESSQRTIDNHQVATRSDINVAEAVGLESPQKVGKTIEHDVRLISSLQMSTSLRTQDTDIPKDMKTNEVDVGYQSNPQNRDSSDCSSSTVIKGNLDTNNPNYGYDQKIEAFCSNQMSSGDPAWTEDVADSTTSPPSPPQLLHFAPKPDLTTVSNTVSSTTSKESLLSLDSSSTELDVSECTFIPVPSTVETNETEAKNLQCKEATQSTADFTASQHQPYKLNDSPEPKDLTTDSKQRESMDATPVEILNYSQTEDITDGTQATATRTVHVGYSQTSSMDPGHRHPLEIQSMEINNDISQEQSSDSAAIIHSHKLEADFTTTPSSTTDQPKATIIKINLKTEEMFSSESDVPEDGDAQSEGPKKSSMERQSSIQDQPDGPSGWTNLLDIITDVQPLTDTSRVSTDSQSRESPLFLEPSLTRTEKQLEQTVLRVLRCRYRPAQLNTELMTQQLQEAEDCRQCVEDQVAALSQDVGSGHSQQSAVMEGRWSAALLDASATVQVKEAQLHQITQYHQQKQTLQDTLQKLEAELDSLSLTTLESSAIRAEKLHAFLKAVEQKKGMLEELLRTCCQISTHLGEAEGPMVCLLQVKRLQEKWQDLEATADLSLRHAEICSSEASVLLKDAEVLLGDLASLQMIKPSSHSPESHAQSQHSIQRIKTSSDLVEMNARYLHLCELWQGMLQCPVGEKERKDIEEALQGVKSQLSHIQEKLGPCITRPGDHSVIEVIRDHLTWAKGVENKVSKRKKLSLFPDEANQQINSMKKLQSEISSRRSKFPSVVKKLREEIAGLGKEDSAVMLSALETLENLYGKISQQSDSSSAELYKMLYTRQRLESQITENSSWVSSLLEKESSKCAAVELVGGSTIAELKVHHQKHKATLKEAEKRLLTVQTVLEESKDVIQSLNVSESFHLVNKLTTLRTEILRIVRRKRASCWELEELLHAQESSAEEFAAIQKSLRQMTTDFEKQRYPVTQESLSAFVPVRYMLLEHQSQVQEAQHCQEPRRKDLLHAVLTLQARARLLDQQAEQHEKYLASKKRLDTCSEAIRRTVSQLSDRNVETSKRLKLGQSILVELPMLKISCQETADQLETLSGDLYPSQLNSERQKIQSMFESLASWEQIVGTEVTGLERTLVADLLSNPTELSAALTEHFLNAEDQLKHINCLEPTDQSITEELRNCWTLKRSLLSVLRMLEVCKDSTAVESYGKATDATRRTLKECKMHMEKLLQAKEGLSDYLMAVRHAQGFLQQVEFRLLIPSSSFKDCMEELHHTQQTQASLSKGFQAHMDEIHSRLPAHPCFSTSLTEKLQIQVISRMLVEDAILEAQIQLKLNALQRCLREQSSHRKHHDEVNQFLRNFDLKLSEKVKHKPAFSEECKDQLQDIKMLQEELESVSERLEQMRESCLLQDCNASADQTLENLWRHWATLQRRLDFLKSRAVHAETEWKELLLRINKSRGVLEQVHGVLTNFGKEKRSLGNLKWILVQTEQLQDALDQEHFILVSLQRSGSNLQELSKHTEMSRCRSLREQSSEVRREVLSEIQEWGRLQEELKAVQQSVLSLLSLLQKQSDPPHLQEMKIELGSQNARLQDIMHRVKRSSKEPPQEIQMLQEEVFLCIKNAKEKVREAMESTNPLHRMSEQLGEVTVGLNCVQALLQKKSSTVKEAENTLKRVWDELDQWHSRIAELESEVQELAEDQPERAHMLMDELTKPLQFYQDVAKQAEQRTAFISRIPPCLQEYDDILHSSTQWLAEAQSWLDTPHSYTTAKCLHSHANSLQVVLDESEGIRGALEAFGPALEEISAVCDTSSQEQKLMQVHSSVIHMQRRALEPLTQLQHAAAEMDAIESEVKTIEKNLTKIRTILSTVDTEDIPLEEHLHNRQIILDNLQVMSRTIDEIERCRAGLGLPTGAEHSLSAFHKAQQLQQPIVELQQHTEEQSAALKAAIGPSLADISSSEQAASSSLTLQYPENLPIPVERPYAEEEDDYEDEGSHSSSSETLTCSVAEDPDDIEMDEEQTESEAVVQISFTEESSSKEETSSMESEPLKTETEPGNTISSTQLTRFLSDISAAEDTATTSVPTVSAQPYQTQIPVKHTILTDTEEEIREAETVEEPKYLTVNSVVKSVETGTQESSLKEETRSMEPGPLKSETEPRNAVSPTQLTIFPPDISVYEDTAIIRQDITRAETVEEPKDLTVNSVVKSGETETQTSAAQPGLKDKDNREESADMEALKVSISESPKTGAVMSTDICTLQQTGSSKVSEPVKTSVPTLIQSQSNTGPQLNTALESPLKEETRSMESGPLKSETEPRNAVSPTQLTIFPPDISVSEDTAIIRQDITRAETVEEPKDLTVNSVVKSGETETQLSTAQPGLKDKDNREESADMEAVLDLPKTITDHLEGPISESPKTGAVMSTDIFTLHQTGSSEVSEPVKTSVPTLIQSHSDTDTGPQLNTALQIQSELIKQKDLIGAIARHGSTSNLEQEEQTQKKTKKYAGSSSKRPHVPGQPGEIATARDTWTQLLLRLQALMESSSAEVTGLSPHDGAGNTGHSIMQEMLGYSDRLSHIRQSACRVSTSAAAGEEQEAVQSELCETLTGLSHSLASVTHTLLHTPSENSREAYQLQLLNLQCISAQLSSVSDEISEADSQITEAFGLEASQVSSCLKCLQSYISSTQKALSSQEELLNRQLGHSPQLQTEEQLLENPVAILKSTETQQDDPRSLIQDQASPQTGQGQVWSSTRELQGSVGENAALQRCCYSLLQALKALLDLGSERVRNSQNPKPHSCTELQSLFRGQKKYLQELKRYRLMILHLSKKLPEGALQGQGEIEQLVTELLLEAHKQGSCMQQKIQEWCQYEEMKGILCMQLEELEAAMPSEALDLENEQQLEERLQAYQRLRGFLEDSRPQLGLLCDLGRTLQSGKVGNVCSGSGLEANWLAFSRRLEYESQRTKEMRVNYDRFQRSSADLRTWMGTARSQSQMWNNPADSKLLLPKLMEFCEELESRSVQKAAAVKAGTQVMMLSDGEVPELHQHLTQLEQDWTDLMNTLPSVQHTLEHLLADLDHGEVLAELNSWLEHMEGRLEEEISREQHVQDSTELSTLVQQLKACKAEVTSRQPCLDFLIQSVEKMNCVQDSASHRNKRLILAEQLGNLSLRWTFLQGKIDSQIHEMDLKRLDCNNREEHLQRSHCWISEQEEKMRLNRRPAGWTEIEHALKDYEDEKRLNLKSDELLQLKSLHLLGSKDGQHPGDQAFNLQVESAIQQWQALKQQMCAVQAALVRLKEQWNYFDTELRDAAVHTANISSKLECSKSPRFSLQQTKEHVKELQELQMELNSSEEVWTKVSSLCSNLKDKIHPGAALLLSDRLEREKTRRTVVVQDVSAELQKAQTVLRLWVEYRVIYEDCCANLSSQWQQYETLLSPLEADENRTELLHSRINAISVLENGMKVLQNGVAEVLVSSKPLIALTDSQAAALIQSETRLLSRDVVHLGQALARRRLELQEELEEHVSFNTDLASLEQRLKNFESLISSTTASTECRKLSLLEQSGLTPHLGDLNKRSLSLNLCTYKAKQLRVLNTQWVRVFSQATARHREVFREELCSQSFQMKCQAWMDLLEKVDSDLSNDISGNESSIREQLMQHQKLKMEVLIGQQLLDSVVNEALSLLENGQIVDRRDLILKLTQLKEQWQSTLHRVQKRSRSLEQLTDKWRFCGVGMKTLWKLLGDIEPILPPAGLPLCSLQQLQHSIQDYEQAKERLSLHEELYSQTIQNGRQIFLLADAEAQAKLSAELGALKEAWEQSHVLVEKRKTLTETIIQNWNSCETGLAESSLRLQVINVRLKQPLLDNLDIQEKLFKELEDSLELWAEGLRDLATMKADVSQYVLTTDAMLLQGQVEELHTQWEELCLKVSKRKQEIADRLNAWIIFNDKNKELCEWLEQMEKKVNHSSEHLSIEEMVEKLKKDCMEEINLFSENKSHLKQLGEQLLLASDRAKEAEIHGALRDVNDRWQHLFDHIEARVNKLKETMVTVQQLDKNMSNLRTWLSRTEAELAKPVHYSVCHGDEIQRRLAEQQDLQRDIEQHTEGVASVLTLCDVLLHDEDACSSDSENDSIQLTSRSLDQRWRNICSMSLERRMRIEETWRLWCTFQDDYSCFEDWLNLAERTAAEPHSSDVLYTVAKEELKRYEAFQREVHEKLTQLELINNQYIRLARESRTDTSSRLRAMVHKGNQRWDSLQKRLAAILRRLRHFTIQREEFESTRESLLVWLTEMDLQLTNVEHFSESDIHQKLKQLNDFKKEITLNTNKIDALIVFGEGLIQRSSPLDAALIEDELEELHSYCQEVFSRVARFHQRLTSPRPMLLDEPELYGSEITAETEGSGLADVNINQVINQPPMCLLSLPQERSGRETPVSVDSIPLEWDHTGDVGGSSSHKEDEDSSFFSGLSGVEVTESTEAFVKSTVKVLTPTSGEDVAVAQNWSIQHPERTSLNLDIPDTENPSPQHASTPYKHGYVQLMSKCSGSIESVRKVSLILNEEEQQEDQGLIGLTGANRPSGVIERWELQKAQAVTEKQCSSKDPQKLTSDLHNITSWLGRVTPELEKLQKTETSVSVQLLEARVKQLKEMQKTFSRYKTLMLSLNLIGRELESEGTTEMQQLQEGLHNMNQGWTEACMGLESWEDCLRNSLMACQEFHETLHSLLLWLAHAESRRYAVNILDPTVLPSALREHRTALMGLEEELKSRQKRVGSLQEITSELLPESGTDDSFEAREKLHVTDMKLRLLLRQVKQDLQTVQERLESSEATRVSKEQDSESSSKELAAVAGAGSRALTSSRVEKQDPSPQRSFFSRVLRAAFPLHLLFLLLLILACLVPLSEQDYSCTLSNNFARSFYPMLRYTNGPPPT</sequence>
<dbReference type="Pfam" id="PF10541">
    <property type="entry name" value="KASH"/>
    <property type="match status" value="1"/>
</dbReference>
<evidence type="ECO:0000313" key="21">
    <source>
        <dbReference type="Proteomes" id="UP000752171"/>
    </source>
</evidence>
<keyword evidence="9 14" id="KW-0472">Membrane</keyword>
<dbReference type="PROSITE" id="PS51049">
    <property type="entry name" value="KASH"/>
    <property type="match status" value="1"/>
</dbReference>
<feature type="compositionally biased region" description="Polar residues" evidence="16">
    <location>
        <begin position="1018"/>
        <end position="1031"/>
    </location>
</feature>
<feature type="region of interest" description="Disordered" evidence="16">
    <location>
        <begin position="2564"/>
        <end position="2609"/>
    </location>
</feature>
<feature type="region of interest" description="Disordered" evidence="16">
    <location>
        <begin position="2281"/>
        <end position="2302"/>
    </location>
</feature>
<feature type="coiled-coil region" evidence="15">
    <location>
        <begin position="3882"/>
        <end position="3909"/>
    </location>
</feature>
<feature type="region of interest" description="Disordered" evidence="16">
    <location>
        <begin position="4485"/>
        <end position="4505"/>
    </location>
</feature>
<feature type="region of interest" description="Disordered" evidence="16">
    <location>
        <begin position="2852"/>
        <end position="2894"/>
    </location>
</feature>
<evidence type="ECO:0000256" key="8">
    <source>
        <dbReference type="ARBA" id="ARBA00023054"/>
    </source>
</evidence>
<feature type="compositionally biased region" description="Basic and acidic residues" evidence="16">
    <location>
        <begin position="2103"/>
        <end position="2120"/>
    </location>
</feature>
<evidence type="ECO:0000256" key="12">
    <source>
        <dbReference type="ARBA" id="ARBA00023242"/>
    </source>
</evidence>
<reference evidence="20 21" key="1">
    <citation type="submission" date="2021-07" db="EMBL/GenBank/DDBJ databases">
        <authorList>
            <person name="Imarazene B."/>
            <person name="Zahm M."/>
            <person name="Klopp C."/>
            <person name="Cabau C."/>
            <person name="Beille S."/>
            <person name="Jouanno E."/>
            <person name="Castinel A."/>
            <person name="Lluch J."/>
            <person name="Gil L."/>
            <person name="Kuchtly C."/>
            <person name="Lopez Roques C."/>
            <person name="Donnadieu C."/>
            <person name="Parrinello H."/>
            <person name="Journot L."/>
            <person name="Du K."/>
            <person name="Schartl M."/>
            <person name="Retaux S."/>
            <person name="Guiguen Y."/>
        </authorList>
    </citation>
    <scope>NUCLEOTIDE SEQUENCE [LARGE SCALE GENOMIC DNA]</scope>
    <source>
        <strain evidence="20">Pach_M1</strain>
        <tissue evidence="20">Testis</tissue>
    </source>
</reference>
<protein>
    <submittedName>
        <fullName evidence="20">Nesprin-2-like</fullName>
    </submittedName>
</protein>
<keyword evidence="6" id="KW-0677">Repeat</keyword>
<feature type="region of interest" description="Disordered" evidence="16">
    <location>
        <begin position="1390"/>
        <end position="1419"/>
    </location>
</feature>
<feature type="compositionally biased region" description="Polar residues" evidence="16">
    <location>
        <begin position="1077"/>
        <end position="1099"/>
    </location>
</feature>
<feature type="compositionally biased region" description="Polar residues" evidence="16">
    <location>
        <begin position="4702"/>
        <end position="4715"/>
    </location>
</feature>
<keyword evidence="10" id="KW-0009">Actin-binding</keyword>
<dbReference type="Pfam" id="PF25035">
    <property type="entry name" value="SYNE1"/>
    <property type="match status" value="1"/>
</dbReference>
<dbReference type="PROSITE" id="PS00019">
    <property type="entry name" value="ACTININ_1"/>
    <property type="match status" value="1"/>
</dbReference>
<dbReference type="GO" id="GO:0005640">
    <property type="term" value="C:nuclear outer membrane"/>
    <property type="evidence" value="ECO:0007669"/>
    <property type="project" value="UniProtKB-SubCell"/>
</dbReference>
<feature type="region of interest" description="Disordered" evidence="16">
    <location>
        <begin position="158"/>
        <end position="177"/>
    </location>
</feature>
<evidence type="ECO:0000256" key="1">
    <source>
        <dbReference type="ARBA" id="ARBA00004245"/>
    </source>
</evidence>
<feature type="topological domain" description="Perinuclear space" evidence="14">
    <location>
        <begin position="7364"/>
        <end position="7393"/>
    </location>
</feature>
<dbReference type="Gene3D" id="1.20.58.60">
    <property type="match status" value="11"/>
</dbReference>
<feature type="region of interest" description="Disordered" evidence="16">
    <location>
        <begin position="1066"/>
        <end position="1148"/>
    </location>
</feature>
<feature type="compositionally biased region" description="Basic and acidic residues" evidence="16">
    <location>
        <begin position="4719"/>
        <end position="4728"/>
    </location>
</feature>
<dbReference type="SUPFAM" id="SSF47576">
    <property type="entry name" value="Calponin-homology domain, CH-domain"/>
    <property type="match status" value="1"/>
</dbReference>
<dbReference type="Gene3D" id="1.10.418.10">
    <property type="entry name" value="Calponin-like domain"/>
    <property type="match status" value="2"/>
</dbReference>
<dbReference type="InterPro" id="IPR057057">
    <property type="entry name" value="Spectrin_SYNE1"/>
</dbReference>
<feature type="domain" description="Calponin-homology (CH)" evidence="18">
    <location>
        <begin position="34"/>
        <end position="139"/>
    </location>
</feature>
<dbReference type="Proteomes" id="UP000752171">
    <property type="component" value="Unassembled WGS sequence"/>
</dbReference>
<feature type="compositionally biased region" description="Polar residues" evidence="16">
    <location>
        <begin position="4773"/>
        <end position="4789"/>
    </location>
</feature>
<feature type="region of interest" description="Disordered" evidence="16">
    <location>
        <begin position="4859"/>
        <end position="4883"/>
    </location>
</feature>
<evidence type="ECO:0000256" key="4">
    <source>
        <dbReference type="ARBA" id="ARBA00022553"/>
    </source>
</evidence>
<feature type="compositionally biased region" description="Basic and acidic residues" evidence="16">
    <location>
        <begin position="7288"/>
        <end position="7306"/>
    </location>
</feature>
<feature type="topological domain" description="Cytoplasmic" evidence="14">
    <location>
        <begin position="1"/>
        <end position="7342"/>
    </location>
</feature>
<feature type="region of interest" description="Disordered" evidence="16">
    <location>
        <begin position="4975"/>
        <end position="5011"/>
    </location>
</feature>